<organism evidence="1 2">
    <name type="scientific">Nosema granulosis</name>
    <dbReference type="NCBI Taxonomy" id="83296"/>
    <lineage>
        <taxon>Eukaryota</taxon>
        <taxon>Fungi</taxon>
        <taxon>Fungi incertae sedis</taxon>
        <taxon>Microsporidia</taxon>
        <taxon>Nosematidae</taxon>
        <taxon>Nosema</taxon>
    </lineage>
</organism>
<reference evidence="1 2" key="1">
    <citation type="journal article" date="2020" name="Genome Biol. Evol.">
        <title>Comparative genomics of strictly vertically transmitted, feminizing microsporidia endosymbionts of amphipod crustaceans.</title>
        <authorList>
            <person name="Cormier A."/>
            <person name="Chebbi M.A."/>
            <person name="Giraud I."/>
            <person name="Wattier R."/>
            <person name="Teixeira M."/>
            <person name="Gilbert C."/>
            <person name="Rigaud T."/>
            <person name="Cordaux R."/>
        </authorList>
    </citation>
    <scope>NUCLEOTIDE SEQUENCE [LARGE SCALE GENOMIC DNA]</scope>
    <source>
        <strain evidence="1 2">Ou3-Ou53</strain>
    </source>
</reference>
<dbReference type="EMBL" id="SBJO01001049">
    <property type="protein sequence ID" value="KAF9751304.1"/>
    <property type="molecule type" value="Genomic_DNA"/>
</dbReference>
<evidence type="ECO:0000313" key="1">
    <source>
        <dbReference type="EMBL" id="KAF9751304.1"/>
    </source>
</evidence>
<evidence type="ECO:0000313" key="2">
    <source>
        <dbReference type="Proteomes" id="UP000740883"/>
    </source>
</evidence>
<sequence>MTFTVNYLKSIKQMIMYADDVQILLSGKPSYLNALKDNAETALSNLKSWYDTNRLKLNSEKKQCFLIGSNSKRTAVPINFSIRIDKSDISLEDKVISLGV</sequence>
<protein>
    <recommendedName>
        <fullName evidence="3">Reverse transcriptase domain-containing protein</fullName>
    </recommendedName>
</protein>
<dbReference type="OrthoDB" id="419189at2759"/>
<keyword evidence="2" id="KW-1185">Reference proteome</keyword>
<gene>
    <name evidence="1" type="ORF">NGRA_3416</name>
</gene>
<comment type="caution">
    <text evidence="1">The sequence shown here is derived from an EMBL/GenBank/DDBJ whole genome shotgun (WGS) entry which is preliminary data.</text>
</comment>
<accession>A0A9P6KXP8</accession>
<dbReference type="Proteomes" id="UP000740883">
    <property type="component" value="Unassembled WGS sequence"/>
</dbReference>
<name>A0A9P6KXP8_9MICR</name>
<dbReference type="AlphaFoldDB" id="A0A9P6KXP8"/>
<evidence type="ECO:0008006" key="3">
    <source>
        <dbReference type="Google" id="ProtNLM"/>
    </source>
</evidence>
<proteinExistence type="predicted"/>